<sequence length="57" mass="7053">MNFNLNQNFYNFDHLIMIMNFKLPYSFKTELKKYTRKILKFNQLQNDLNSEQDTENN</sequence>
<dbReference type="Proteomes" id="UP000276133">
    <property type="component" value="Unassembled WGS sequence"/>
</dbReference>
<keyword evidence="2" id="KW-1185">Reference proteome</keyword>
<gene>
    <name evidence="1" type="ORF">BpHYR1_040093</name>
</gene>
<name>A0A3M7PHM0_BRAPC</name>
<protein>
    <submittedName>
        <fullName evidence="1">Uncharacterized protein</fullName>
    </submittedName>
</protein>
<organism evidence="1 2">
    <name type="scientific">Brachionus plicatilis</name>
    <name type="common">Marine rotifer</name>
    <name type="synonym">Brachionus muelleri</name>
    <dbReference type="NCBI Taxonomy" id="10195"/>
    <lineage>
        <taxon>Eukaryota</taxon>
        <taxon>Metazoa</taxon>
        <taxon>Spiralia</taxon>
        <taxon>Gnathifera</taxon>
        <taxon>Rotifera</taxon>
        <taxon>Eurotatoria</taxon>
        <taxon>Monogononta</taxon>
        <taxon>Pseudotrocha</taxon>
        <taxon>Ploima</taxon>
        <taxon>Brachionidae</taxon>
        <taxon>Brachionus</taxon>
    </lineage>
</organism>
<dbReference type="AlphaFoldDB" id="A0A3M7PHM0"/>
<proteinExistence type="predicted"/>
<accession>A0A3M7PHM0</accession>
<evidence type="ECO:0000313" key="2">
    <source>
        <dbReference type="Proteomes" id="UP000276133"/>
    </source>
</evidence>
<comment type="caution">
    <text evidence="1">The sequence shown here is derived from an EMBL/GenBank/DDBJ whole genome shotgun (WGS) entry which is preliminary data.</text>
</comment>
<reference evidence="1 2" key="1">
    <citation type="journal article" date="2018" name="Sci. Rep.">
        <title>Genomic signatures of local adaptation to the degree of environmental predictability in rotifers.</title>
        <authorList>
            <person name="Franch-Gras L."/>
            <person name="Hahn C."/>
            <person name="Garcia-Roger E.M."/>
            <person name="Carmona M.J."/>
            <person name="Serra M."/>
            <person name="Gomez A."/>
        </authorList>
    </citation>
    <scope>NUCLEOTIDE SEQUENCE [LARGE SCALE GENOMIC DNA]</scope>
    <source>
        <strain evidence="1">HYR1</strain>
    </source>
</reference>
<dbReference type="EMBL" id="REGN01010730">
    <property type="protein sequence ID" value="RMZ98518.1"/>
    <property type="molecule type" value="Genomic_DNA"/>
</dbReference>
<evidence type="ECO:0000313" key="1">
    <source>
        <dbReference type="EMBL" id="RMZ98518.1"/>
    </source>
</evidence>